<keyword evidence="5 12" id="KW-0963">Cytoplasm</keyword>
<evidence type="ECO:0000256" key="12">
    <source>
        <dbReference type="HAMAP-Rule" id="MF_00202"/>
    </source>
</evidence>
<keyword evidence="6" id="KW-0808">Transferase</keyword>
<feature type="active site" evidence="12">
    <location>
        <position position="70"/>
    </location>
</feature>
<keyword evidence="8 12" id="KW-0460">Magnesium</keyword>
<keyword evidence="7 12" id="KW-0479">Metal-binding</keyword>
<feature type="binding site" evidence="12">
    <location>
        <position position="90"/>
    </location>
    <ligand>
        <name>Mg(2+)</name>
        <dbReference type="ChEBI" id="CHEBI:18420"/>
    </ligand>
</feature>
<proteinExistence type="inferred from homology"/>
<dbReference type="InterPro" id="IPR056375">
    <property type="entry name" value="Idi_bact"/>
</dbReference>
<dbReference type="InterPro" id="IPR000086">
    <property type="entry name" value="NUDIX_hydrolase_dom"/>
</dbReference>
<dbReference type="Gene3D" id="3.90.79.10">
    <property type="entry name" value="Nucleoside Triphosphate Pyrophosphohydrolase"/>
    <property type="match status" value="1"/>
</dbReference>
<evidence type="ECO:0000256" key="5">
    <source>
        <dbReference type="ARBA" id="ARBA00022490"/>
    </source>
</evidence>
<feature type="binding site" evidence="12">
    <location>
        <position position="28"/>
    </location>
    <ligand>
        <name>Mn(2+)</name>
        <dbReference type="ChEBI" id="CHEBI:29035"/>
    </ligand>
</feature>
<comment type="function">
    <text evidence="12">Catalyzes the 1,3-allylic rearrangement of the homoallylic substrate isopentenyl (IPP) to its highly electrophilic allylic isomer, dimethylallyl diphosphate (DMAPP).</text>
</comment>
<dbReference type="Proteomes" id="UP000216311">
    <property type="component" value="Unassembled WGS sequence"/>
</dbReference>
<feature type="binding site" evidence="12">
    <location>
        <position position="117"/>
    </location>
    <ligand>
        <name>Mn(2+)</name>
        <dbReference type="ChEBI" id="CHEBI:29035"/>
    </ligand>
</feature>
<dbReference type="NCBIfam" id="NF002995">
    <property type="entry name" value="PRK03759.1"/>
    <property type="match status" value="1"/>
</dbReference>
<evidence type="ECO:0000256" key="10">
    <source>
        <dbReference type="ARBA" id="ARBA00023229"/>
    </source>
</evidence>
<dbReference type="NCBIfam" id="TIGR02150">
    <property type="entry name" value="IPP_isom_1"/>
    <property type="match status" value="1"/>
</dbReference>
<reference evidence="14 15" key="1">
    <citation type="submission" date="2017-07" db="EMBL/GenBank/DDBJ databases">
        <title>Draft whole genome sequences of clinical Proprionibacteriaceae strains.</title>
        <authorList>
            <person name="Bernier A.-M."/>
            <person name="Bernard K."/>
            <person name="Domingo M.-C."/>
        </authorList>
    </citation>
    <scope>NUCLEOTIDE SEQUENCE [LARGE SCALE GENOMIC DNA]</scope>
    <source>
        <strain evidence="14 15">NML 130396</strain>
    </source>
</reference>
<accession>A0A255GXV8</accession>
<feature type="binding site" evidence="12">
    <location>
        <position position="119"/>
    </location>
    <ligand>
        <name>Mn(2+)</name>
        <dbReference type="ChEBI" id="CHEBI:29035"/>
    </ligand>
</feature>
<sequence>MAPTTQDRVVLLDEAGGETGTAARAAVHTTDTPLHLAFSSYLVDAAGRVLITRRSLSKVAWPGVWTNSCCGHPRPGEDVADAARRRIRQELGLTVRDLRCALPNFRYRATDVTGIVENELCPVFWGRVDPAELQPDPDEVIEHAWVEWPDLVAAVRATPQVFSPWSVSQVPLLEGGPSLTREPGSRSAGHRTVSEFLGDVDRLLRSEVAELQQRWSELTGGAPAEVLPGHLPDWLSEQLSAGGKRLRIRLVHWGHLAAGGDSEPTAYAQLVRLASALEVLHQFALVHDDVMDQSASRRGRPSAYVEATRAHIAAAGRGGAERFGENLAILLGDLAHSLADQLVDPLPAEQRALWYRLCTELIAGQGADLTGAAAGRRDRAHSEQVARLKSSRYSVERLLELGALAAGAGPAQRAALLECGQHLGRIFALRDDFLGVWGDPELTGKPAGDDLAEAKATVILALATDRLTGAAAEALERLGTRDQRPDDVAVVTEALDAAGIRTEIEEMIAAEVSCCDTLLDTAPLTPAGVAGLRAEVRAIAWRDS</sequence>
<evidence type="ECO:0000256" key="8">
    <source>
        <dbReference type="ARBA" id="ARBA00022842"/>
    </source>
</evidence>
<dbReference type="PANTHER" id="PTHR12001:SF85">
    <property type="entry name" value="SHORT CHAIN ISOPRENYL DIPHOSPHATE SYNTHASE"/>
    <property type="match status" value="1"/>
</dbReference>
<protein>
    <recommendedName>
        <fullName evidence="4 12">Isopentenyl-diphosphate Delta-isomerase</fullName>
        <shortName evidence="12">IPP isomerase</shortName>
        <ecNumber evidence="4 12">5.3.3.2</ecNumber>
    </recommendedName>
    <alternativeName>
        <fullName evidence="12">IPP:DMAPP isomerase</fullName>
    </alternativeName>
    <alternativeName>
        <fullName evidence="12">Isopentenyl pyrophosphate isomerase</fullName>
    </alternativeName>
</protein>
<evidence type="ECO:0000313" key="15">
    <source>
        <dbReference type="Proteomes" id="UP000216311"/>
    </source>
</evidence>
<evidence type="ECO:0000256" key="7">
    <source>
        <dbReference type="ARBA" id="ARBA00022723"/>
    </source>
</evidence>
<feature type="active site" evidence="12">
    <location>
        <position position="119"/>
    </location>
</feature>
<dbReference type="SUPFAM" id="SSF55811">
    <property type="entry name" value="Nudix"/>
    <property type="match status" value="1"/>
</dbReference>
<evidence type="ECO:0000256" key="3">
    <source>
        <dbReference type="ARBA" id="ARBA00007579"/>
    </source>
</evidence>
<dbReference type="InterPro" id="IPR011876">
    <property type="entry name" value="IsopentenylPP_isomerase_typ1"/>
</dbReference>
<dbReference type="InterPro" id="IPR008949">
    <property type="entry name" value="Isoprenoid_synthase_dom_sf"/>
</dbReference>
<dbReference type="UniPathway" id="UPA00059">
    <property type="reaction ID" value="UER00104"/>
</dbReference>
<evidence type="ECO:0000313" key="14">
    <source>
        <dbReference type="EMBL" id="OYO18444.1"/>
    </source>
</evidence>
<evidence type="ECO:0000259" key="13">
    <source>
        <dbReference type="PROSITE" id="PS51462"/>
    </source>
</evidence>
<dbReference type="CDD" id="cd02885">
    <property type="entry name" value="NUDIX_IPP_Isomerase"/>
    <property type="match status" value="1"/>
</dbReference>
<dbReference type="GO" id="GO:0004452">
    <property type="term" value="F:isopentenyl-diphosphate delta-isomerase activity"/>
    <property type="evidence" value="ECO:0007669"/>
    <property type="project" value="UniProtKB-UniRule"/>
</dbReference>
<dbReference type="SUPFAM" id="SSF48576">
    <property type="entry name" value="Terpenoid synthases"/>
    <property type="match status" value="1"/>
</dbReference>
<keyword evidence="10 12" id="KW-0414">Isoprene biosynthesis</keyword>
<comment type="similarity">
    <text evidence="3 12">Belongs to the IPP isomerase type 1 family.</text>
</comment>
<keyword evidence="15" id="KW-1185">Reference proteome</keyword>
<comment type="pathway">
    <text evidence="1 12">Isoprenoid biosynthesis; dimethylallyl diphosphate biosynthesis; dimethylallyl diphosphate from isopentenyl diphosphate: step 1/1.</text>
</comment>
<dbReference type="GO" id="GO:0050992">
    <property type="term" value="P:dimethylallyl diphosphate biosynthetic process"/>
    <property type="evidence" value="ECO:0007669"/>
    <property type="project" value="UniProtKB-UniRule"/>
</dbReference>
<dbReference type="PROSITE" id="PS00723">
    <property type="entry name" value="POLYPRENYL_SYNTHASE_1"/>
    <property type="match status" value="1"/>
</dbReference>
<comment type="cofactor">
    <cofactor evidence="12">
        <name>Mn(2+)</name>
        <dbReference type="ChEBI" id="CHEBI:29035"/>
    </cofactor>
    <text evidence="12">Binds 1 Mn(2+) ion per subunit.</text>
</comment>
<dbReference type="FunFam" id="3.90.79.10:FF:000009">
    <property type="entry name" value="Isopentenyl-diphosphate Delta-isomerase"/>
    <property type="match status" value="1"/>
</dbReference>
<comment type="subcellular location">
    <subcellularLocation>
        <location evidence="12">Cytoplasm</location>
    </subcellularLocation>
</comment>
<comment type="caution">
    <text evidence="14">The sequence shown here is derived from an EMBL/GenBank/DDBJ whole genome shotgun (WGS) entry which is preliminary data.</text>
</comment>
<organism evidence="14 15">
    <name type="scientific">Enemella dayhoffiae</name>
    <dbReference type="NCBI Taxonomy" id="2016507"/>
    <lineage>
        <taxon>Bacteria</taxon>
        <taxon>Bacillati</taxon>
        <taxon>Actinomycetota</taxon>
        <taxon>Actinomycetes</taxon>
        <taxon>Propionibacteriales</taxon>
        <taxon>Propionibacteriaceae</taxon>
        <taxon>Enemella</taxon>
    </lineage>
</organism>
<dbReference type="GO" id="GO:0008299">
    <property type="term" value="P:isoprenoid biosynthetic process"/>
    <property type="evidence" value="ECO:0007669"/>
    <property type="project" value="UniProtKB-UniRule"/>
</dbReference>
<dbReference type="Pfam" id="PF00348">
    <property type="entry name" value="polyprenyl_synt"/>
    <property type="match status" value="1"/>
</dbReference>
<evidence type="ECO:0000256" key="9">
    <source>
        <dbReference type="ARBA" id="ARBA00023211"/>
    </source>
</evidence>
<dbReference type="AlphaFoldDB" id="A0A255GXV8"/>
<name>A0A255GXV8_9ACTN</name>
<evidence type="ECO:0000256" key="2">
    <source>
        <dbReference type="ARBA" id="ARBA00006706"/>
    </source>
</evidence>
<comment type="catalytic activity">
    <reaction evidence="12">
        <text>isopentenyl diphosphate = dimethylallyl diphosphate</text>
        <dbReference type="Rhea" id="RHEA:23284"/>
        <dbReference type="ChEBI" id="CHEBI:57623"/>
        <dbReference type="ChEBI" id="CHEBI:128769"/>
        <dbReference type="EC" id="5.3.3.2"/>
    </reaction>
</comment>
<dbReference type="CDD" id="cd00685">
    <property type="entry name" value="Trans_IPPS_HT"/>
    <property type="match status" value="1"/>
</dbReference>
<evidence type="ECO:0000256" key="4">
    <source>
        <dbReference type="ARBA" id="ARBA00012057"/>
    </source>
</evidence>
<gene>
    <name evidence="12" type="primary">idi</name>
    <name evidence="14" type="ORF">CGZ93_15075</name>
</gene>
<feature type="binding site" evidence="12">
    <location>
        <position position="35"/>
    </location>
    <ligand>
        <name>Mn(2+)</name>
        <dbReference type="ChEBI" id="CHEBI:29035"/>
    </ligand>
</feature>
<dbReference type="GO" id="GO:0004659">
    <property type="term" value="F:prenyltransferase activity"/>
    <property type="evidence" value="ECO:0007669"/>
    <property type="project" value="InterPro"/>
</dbReference>
<dbReference type="Gene3D" id="1.10.600.10">
    <property type="entry name" value="Farnesyl Diphosphate Synthase"/>
    <property type="match status" value="1"/>
</dbReference>
<dbReference type="Pfam" id="PF00293">
    <property type="entry name" value="NUDIX"/>
    <property type="match status" value="1"/>
</dbReference>
<dbReference type="HAMAP" id="MF_00202">
    <property type="entry name" value="Idi"/>
    <property type="match status" value="1"/>
</dbReference>
<keyword evidence="11 12" id="KW-0413">Isomerase</keyword>
<dbReference type="OrthoDB" id="9809458at2"/>
<dbReference type="InterPro" id="IPR000092">
    <property type="entry name" value="Polyprenyl_synt"/>
</dbReference>
<dbReference type="InterPro" id="IPR015797">
    <property type="entry name" value="NUDIX_hydrolase-like_dom_sf"/>
</dbReference>
<evidence type="ECO:0000256" key="11">
    <source>
        <dbReference type="ARBA" id="ARBA00023235"/>
    </source>
</evidence>
<comment type="similarity">
    <text evidence="2">Belongs to the FPP/GGPP synthase family.</text>
</comment>
<dbReference type="EC" id="5.3.3.2" evidence="4 12"/>
<dbReference type="EMBL" id="NMVQ01000044">
    <property type="protein sequence ID" value="OYO18444.1"/>
    <property type="molecule type" value="Genomic_DNA"/>
</dbReference>
<evidence type="ECO:0000256" key="1">
    <source>
        <dbReference type="ARBA" id="ARBA00004826"/>
    </source>
</evidence>
<dbReference type="PANTHER" id="PTHR12001">
    <property type="entry name" value="GERANYLGERANYL PYROPHOSPHATE SYNTHASE"/>
    <property type="match status" value="1"/>
</dbReference>
<dbReference type="SFLD" id="SFLDS00005">
    <property type="entry name" value="Isoprenoid_Synthase_Type_I"/>
    <property type="match status" value="1"/>
</dbReference>
<dbReference type="GO" id="GO:0046872">
    <property type="term" value="F:metal ion binding"/>
    <property type="evidence" value="ECO:0007669"/>
    <property type="project" value="UniProtKB-KW"/>
</dbReference>
<feature type="domain" description="Nudix hydrolase" evidence="13">
    <location>
        <begin position="33"/>
        <end position="168"/>
    </location>
</feature>
<dbReference type="InterPro" id="IPR033749">
    <property type="entry name" value="Polyprenyl_synt_CS"/>
</dbReference>
<feature type="binding site" evidence="12">
    <location>
        <position position="72"/>
    </location>
    <ligand>
        <name>Mn(2+)</name>
        <dbReference type="ChEBI" id="CHEBI:29035"/>
    </ligand>
</feature>
<comment type="cofactor">
    <cofactor evidence="12">
        <name>Mg(2+)</name>
        <dbReference type="ChEBI" id="CHEBI:18420"/>
    </cofactor>
    <text evidence="12">Binds 1 Mg(2+) ion per subunit. The magnesium ion binds only when substrate is bound.</text>
</comment>
<keyword evidence="9 12" id="KW-0464">Manganese</keyword>
<dbReference type="PROSITE" id="PS51462">
    <property type="entry name" value="NUDIX"/>
    <property type="match status" value="1"/>
</dbReference>
<dbReference type="GO" id="GO:0005737">
    <property type="term" value="C:cytoplasm"/>
    <property type="evidence" value="ECO:0007669"/>
    <property type="project" value="UniProtKB-SubCell"/>
</dbReference>
<evidence type="ECO:0000256" key="6">
    <source>
        <dbReference type="ARBA" id="ARBA00022679"/>
    </source>
</evidence>